<keyword evidence="2" id="KW-1185">Reference proteome</keyword>
<evidence type="ECO:0000313" key="1">
    <source>
        <dbReference type="EMBL" id="GBP88097.1"/>
    </source>
</evidence>
<protein>
    <submittedName>
        <fullName evidence="1">Uncharacterized protein</fullName>
    </submittedName>
</protein>
<accession>A0A4C1ZNA0</accession>
<dbReference type="EMBL" id="BGZK01001905">
    <property type="protein sequence ID" value="GBP88097.1"/>
    <property type="molecule type" value="Genomic_DNA"/>
</dbReference>
<name>A0A4C1ZNA0_EUMVA</name>
<evidence type="ECO:0000313" key="2">
    <source>
        <dbReference type="Proteomes" id="UP000299102"/>
    </source>
</evidence>
<comment type="caution">
    <text evidence="1">The sequence shown here is derived from an EMBL/GenBank/DDBJ whole genome shotgun (WGS) entry which is preliminary data.</text>
</comment>
<gene>
    <name evidence="1" type="ORF">EVAR_10558_1</name>
</gene>
<dbReference type="Proteomes" id="UP000299102">
    <property type="component" value="Unassembled WGS sequence"/>
</dbReference>
<reference evidence="1 2" key="1">
    <citation type="journal article" date="2019" name="Commun. Biol.">
        <title>The bagworm genome reveals a unique fibroin gene that provides high tensile strength.</title>
        <authorList>
            <person name="Kono N."/>
            <person name="Nakamura H."/>
            <person name="Ohtoshi R."/>
            <person name="Tomita M."/>
            <person name="Numata K."/>
            <person name="Arakawa K."/>
        </authorList>
    </citation>
    <scope>NUCLEOTIDE SEQUENCE [LARGE SCALE GENOMIC DNA]</scope>
</reference>
<dbReference type="AlphaFoldDB" id="A0A4C1ZNA0"/>
<sequence length="135" mass="15411">MAARLSYACLEGLERRNEIKVGRLSEMGCVHLRVLYYQAFAFQRSKVKELYEMHTKTLIVPFAGNSSIIILSSNALPYAYLPSAVFPINDDKMFIMRAYSFHKGRRPTSDSWGCECRWTTGVAYSPVACVLFHPF</sequence>
<proteinExistence type="predicted"/>
<organism evidence="1 2">
    <name type="scientific">Eumeta variegata</name>
    <name type="common">Bagworm moth</name>
    <name type="synonym">Eumeta japonica</name>
    <dbReference type="NCBI Taxonomy" id="151549"/>
    <lineage>
        <taxon>Eukaryota</taxon>
        <taxon>Metazoa</taxon>
        <taxon>Ecdysozoa</taxon>
        <taxon>Arthropoda</taxon>
        <taxon>Hexapoda</taxon>
        <taxon>Insecta</taxon>
        <taxon>Pterygota</taxon>
        <taxon>Neoptera</taxon>
        <taxon>Endopterygota</taxon>
        <taxon>Lepidoptera</taxon>
        <taxon>Glossata</taxon>
        <taxon>Ditrysia</taxon>
        <taxon>Tineoidea</taxon>
        <taxon>Psychidae</taxon>
        <taxon>Oiketicinae</taxon>
        <taxon>Eumeta</taxon>
    </lineage>
</organism>